<accession>A0A5B7E910</accession>
<keyword evidence="2" id="KW-1185">Reference proteome</keyword>
<gene>
    <name evidence="1" type="ORF">E2C01_023748</name>
</gene>
<name>A0A5B7E910_PORTR</name>
<evidence type="ECO:0000313" key="1">
    <source>
        <dbReference type="EMBL" id="MPC30482.1"/>
    </source>
</evidence>
<dbReference type="Proteomes" id="UP000324222">
    <property type="component" value="Unassembled WGS sequence"/>
</dbReference>
<evidence type="ECO:0000313" key="2">
    <source>
        <dbReference type="Proteomes" id="UP000324222"/>
    </source>
</evidence>
<sequence length="117" mass="13182">MASDTWGSVSVTRLWKTVRERRMVTPARDKDGKGISEAQRFSETTKAVVTGLLSVSSAGSKLVCWETVWMIAGRRKDTLREWGRQDWTAFITWRPLRPQSPLGVAIRLTAIGANEYV</sequence>
<dbReference type="EMBL" id="VSRR010002264">
    <property type="protein sequence ID" value="MPC30482.1"/>
    <property type="molecule type" value="Genomic_DNA"/>
</dbReference>
<organism evidence="1 2">
    <name type="scientific">Portunus trituberculatus</name>
    <name type="common">Swimming crab</name>
    <name type="synonym">Neptunus trituberculatus</name>
    <dbReference type="NCBI Taxonomy" id="210409"/>
    <lineage>
        <taxon>Eukaryota</taxon>
        <taxon>Metazoa</taxon>
        <taxon>Ecdysozoa</taxon>
        <taxon>Arthropoda</taxon>
        <taxon>Crustacea</taxon>
        <taxon>Multicrustacea</taxon>
        <taxon>Malacostraca</taxon>
        <taxon>Eumalacostraca</taxon>
        <taxon>Eucarida</taxon>
        <taxon>Decapoda</taxon>
        <taxon>Pleocyemata</taxon>
        <taxon>Brachyura</taxon>
        <taxon>Eubrachyura</taxon>
        <taxon>Portunoidea</taxon>
        <taxon>Portunidae</taxon>
        <taxon>Portuninae</taxon>
        <taxon>Portunus</taxon>
    </lineage>
</organism>
<proteinExistence type="predicted"/>
<reference evidence="1 2" key="1">
    <citation type="submission" date="2019-05" db="EMBL/GenBank/DDBJ databases">
        <title>Another draft genome of Portunus trituberculatus and its Hox gene families provides insights of decapod evolution.</title>
        <authorList>
            <person name="Jeong J.-H."/>
            <person name="Song I."/>
            <person name="Kim S."/>
            <person name="Choi T."/>
            <person name="Kim D."/>
            <person name="Ryu S."/>
            <person name="Kim W."/>
        </authorList>
    </citation>
    <scope>NUCLEOTIDE SEQUENCE [LARGE SCALE GENOMIC DNA]</scope>
    <source>
        <tissue evidence="1">Muscle</tissue>
    </source>
</reference>
<protein>
    <submittedName>
        <fullName evidence="1">Uncharacterized protein</fullName>
    </submittedName>
</protein>
<comment type="caution">
    <text evidence="1">The sequence shown here is derived from an EMBL/GenBank/DDBJ whole genome shotgun (WGS) entry which is preliminary data.</text>
</comment>
<dbReference type="AlphaFoldDB" id="A0A5B7E910"/>